<protein>
    <recommendedName>
        <fullName evidence="3">XkdX family protein</fullName>
    </recommendedName>
</protein>
<dbReference type="AlphaFoldDB" id="A0AAJ2KZC0"/>
<organism evidence="1 2">
    <name type="scientific">Alkalihalophilus pseudofirmus</name>
    <name type="common">Bacillus pseudofirmus</name>
    <dbReference type="NCBI Taxonomy" id="79885"/>
    <lineage>
        <taxon>Bacteria</taxon>
        <taxon>Bacillati</taxon>
        <taxon>Bacillota</taxon>
        <taxon>Bacilli</taxon>
        <taxon>Bacillales</taxon>
        <taxon>Bacillaceae</taxon>
        <taxon>Alkalihalophilus</taxon>
    </lineage>
</organism>
<dbReference type="RefSeq" id="WP_323465687.1">
    <property type="nucleotide sequence ID" value="NZ_CP144224.1"/>
</dbReference>
<dbReference type="EMBL" id="JAWJAY010000001">
    <property type="protein sequence ID" value="MDV2883844.1"/>
    <property type="molecule type" value="Genomic_DNA"/>
</dbReference>
<reference evidence="1" key="1">
    <citation type="submission" date="2023-10" db="EMBL/GenBank/DDBJ databases">
        <title>Screening of Alkalihalophilus pseudofirmusBZ-TG-HK211 and Its Alleviation of Salt Stress on Rapeseed Growth.</title>
        <authorList>
            <person name="Zhao B."/>
            <person name="Guo T."/>
        </authorList>
    </citation>
    <scope>NUCLEOTIDE SEQUENCE</scope>
    <source>
        <strain evidence="1">BZ-TG-HK211</strain>
    </source>
</reference>
<comment type="caution">
    <text evidence="1">The sequence shown here is derived from an EMBL/GenBank/DDBJ whole genome shotgun (WGS) entry which is preliminary data.</text>
</comment>
<evidence type="ECO:0000313" key="2">
    <source>
        <dbReference type="Proteomes" id="UP001285636"/>
    </source>
</evidence>
<evidence type="ECO:0008006" key="3">
    <source>
        <dbReference type="Google" id="ProtNLM"/>
    </source>
</evidence>
<evidence type="ECO:0000313" key="1">
    <source>
        <dbReference type="EMBL" id="MDV2883844.1"/>
    </source>
</evidence>
<sequence length="44" mass="5191">MSIYFNLFMRNWKNGAATEADIEKAVERNLLTQEQAEEIKTTER</sequence>
<dbReference type="Proteomes" id="UP001285636">
    <property type="component" value="Unassembled WGS sequence"/>
</dbReference>
<proteinExistence type="predicted"/>
<gene>
    <name evidence="1" type="ORF">RYX45_01530</name>
</gene>
<name>A0AAJ2KZC0_ALKPS</name>
<dbReference type="Gene3D" id="1.10.10.1530">
    <property type="match status" value="1"/>
</dbReference>
<accession>A0AAJ2KZC0</accession>